<dbReference type="InterPro" id="IPR001509">
    <property type="entry name" value="Epimerase_deHydtase"/>
</dbReference>
<sequence>MKILVTGGCGNMGPHIIRKLASLGHDIRVLDRDREGLGQFGKTGMETCCGDLADKAFVQSAVKGVDAIIHLAWSFSDNLPDLLDIDVKGYQYLLDAAVEYGVKHVANTTTAVSYGKPLSNPVREDQAHLVEMSRNPVYALAKLTTEELGKIYAVQHGLQVNNLMVWYAYGDVIGGRNIRAMIRDAIEKGRIEVPAKSGGSFLQLDDFVSLVLALFSSDIKGELFNAASIYLTWEDVARLITDLVNPGAQVVAIDAAQWKGSAFLTDDWPLSMEKARKMLNFQTRLSREEAIANLSAALGVSAEKVKSQLGNA</sequence>
<dbReference type="SUPFAM" id="SSF51735">
    <property type="entry name" value="NAD(P)-binding Rossmann-fold domains"/>
    <property type="match status" value="1"/>
</dbReference>
<dbReference type="AlphaFoldDB" id="C3X512"/>
<name>C3X512_9BURK</name>
<dbReference type="GO" id="GO:0005737">
    <property type="term" value="C:cytoplasm"/>
    <property type="evidence" value="ECO:0007669"/>
    <property type="project" value="TreeGrafter"/>
</dbReference>
<dbReference type="eggNOG" id="COG0451">
    <property type="taxonomic scope" value="Bacteria"/>
</dbReference>
<dbReference type="Pfam" id="PF01370">
    <property type="entry name" value="Epimerase"/>
    <property type="match status" value="1"/>
</dbReference>
<dbReference type="InterPro" id="IPR036291">
    <property type="entry name" value="NAD(P)-bd_dom_sf"/>
</dbReference>
<dbReference type="GO" id="GO:0004029">
    <property type="term" value="F:aldehyde dehydrogenase (NAD+) activity"/>
    <property type="evidence" value="ECO:0007669"/>
    <property type="project" value="TreeGrafter"/>
</dbReference>
<dbReference type="EMBL" id="ACDP02000006">
    <property type="protein sequence ID" value="EEO28298.1"/>
    <property type="molecule type" value="Genomic_DNA"/>
</dbReference>
<keyword evidence="3" id="KW-1185">Reference proteome</keyword>
<organism evidence="2 3">
    <name type="scientific">Oxalobacter paraformigenes</name>
    <dbReference type="NCBI Taxonomy" id="556268"/>
    <lineage>
        <taxon>Bacteria</taxon>
        <taxon>Pseudomonadati</taxon>
        <taxon>Pseudomonadota</taxon>
        <taxon>Betaproteobacteria</taxon>
        <taxon>Burkholderiales</taxon>
        <taxon>Oxalobacteraceae</taxon>
        <taxon>Oxalobacter</taxon>
    </lineage>
</organism>
<protein>
    <recommendedName>
        <fullName evidence="1">NAD-dependent epimerase/dehydratase domain-containing protein</fullName>
    </recommendedName>
</protein>
<evidence type="ECO:0000313" key="2">
    <source>
        <dbReference type="EMBL" id="EEO28298.1"/>
    </source>
</evidence>
<dbReference type="Gene3D" id="3.40.50.720">
    <property type="entry name" value="NAD(P)-binding Rossmann-like Domain"/>
    <property type="match status" value="1"/>
</dbReference>
<dbReference type="HOGENOM" id="CLU_007383_1_7_4"/>
<evidence type="ECO:0000313" key="3">
    <source>
        <dbReference type="Proteomes" id="UP000003973"/>
    </source>
</evidence>
<dbReference type="RefSeq" id="WP_005877886.1">
    <property type="nucleotide sequence ID" value="NZ_CABMNL010000001.1"/>
</dbReference>
<feature type="domain" description="NAD-dependent epimerase/dehydratase" evidence="1">
    <location>
        <begin position="3"/>
        <end position="226"/>
    </location>
</feature>
<accession>C3X512</accession>
<evidence type="ECO:0000259" key="1">
    <source>
        <dbReference type="Pfam" id="PF01370"/>
    </source>
</evidence>
<dbReference type="PANTHER" id="PTHR48079">
    <property type="entry name" value="PROTEIN YEEZ"/>
    <property type="match status" value="1"/>
</dbReference>
<proteinExistence type="predicted"/>
<dbReference type="PANTHER" id="PTHR48079:SF6">
    <property type="entry name" value="NAD(P)-BINDING DOMAIN-CONTAINING PROTEIN-RELATED"/>
    <property type="match status" value="1"/>
</dbReference>
<reference evidence="2" key="1">
    <citation type="submission" date="2011-10" db="EMBL/GenBank/DDBJ databases">
        <title>The Genome Sequence of Oxalobacter formigenes HOxBLS.</title>
        <authorList>
            <consortium name="The Broad Institute Genome Sequencing Platform"/>
            <person name="Earl A."/>
            <person name="Ward D."/>
            <person name="Feldgarden M."/>
            <person name="Gevers D."/>
            <person name="Allison M.J."/>
            <person name="Humphrey S."/>
            <person name="Young S.K."/>
            <person name="Zeng Q."/>
            <person name="Gargeya S."/>
            <person name="Fitzgerald M."/>
            <person name="Haas B."/>
            <person name="Abouelleil A."/>
            <person name="Alvarado L."/>
            <person name="Arachchi H.M."/>
            <person name="Berlin A."/>
            <person name="Brown A."/>
            <person name="Chapman S.B."/>
            <person name="Chen Z."/>
            <person name="Dunbar C."/>
            <person name="Freedman E."/>
            <person name="Gearin G."/>
            <person name="Goldberg J."/>
            <person name="Griggs A."/>
            <person name="Gujja S."/>
            <person name="Heiman D."/>
            <person name="Howarth C."/>
            <person name="Larson L."/>
            <person name="Lui A."/>
            <person name="MacDonald P.J.P."/>
            <person name="Montmayeur A."/>
            <person name="Murphy C."/>
            <person name="Neiman D."/>
            <person name="Pearson M."/>
            <person name="Priest M."/>
            <person name="Roberts A."/>
            <person name="Saif S."/>
            <person name="Shea T."/>
            <person name="Shenoy N."/>
            <person name="Sisk P."/>
            <person name="Stolte C."/>
            <person name="Sykes S."/>
            <person name="Wortman J."/>
            <person name="Nusbaum C."/>
            <person name="Birren B."/>
        </authorList>
    </citation>
    <scope>NUCLEOTIDE SEQUENCE [LARGE SCALE GENOMIC DNA]</scope>
    <source>
        <strain evidence="2">HOxBLS</strain>
    </source>
</reference>
<dbReference type="InterPro" id="IPR051783">
    <property type="entry name" value="NAD(P)-dependent_oxidoreduct"/>
</dbReference>
<comment type="caution">
    <text evidence="2">The sequence shown here is derived from an EMBL/GenBank/DDBJ whole genome shotgun (WGS) entry which is preliminary data.</text>
</comment>
<dbReference type="Proteomes" id="UP000003973">
    <property type="component" value="Unassembled WGS sequence"/>
</dbReference>
<gene>
    <name evidence="2" type="ORF">OFAG_01451</name>
</gene>